<protein>
    <submittedName>
        <fullName evidence="1">Uncharacterized protein</fullName>
    </submittedName>
</protein>
<dbReference type="AlphaFoldDB" id="A0A5J9T5C9"/>
<sequence>MFIHSKRTCAVGSALPSSDEGHAAPPALEPSRDVLFHSPVALPPLDPFLIVLVAPTHSPPAADARPALLDPSGSQPRLPRRLYTRCLAGSHELLPGISSIAATVPPQQPRSSHPPGIRSSCREISPLFDSHRKQNFGAPSQADPLPGFLKQAIAEDDADLLLICLWIKFFLMATKYICCLGKLIAHELFTSSQNLSTEGQGAKTR</sequence>
<dbReference type="EMBL" id="RWGY01000051">
    <property type="protein sequence ID" value="TVU06198.1"/>
    <property type="molecule type" value="Genomic_DNA"/>
</dbReference>
<comment type="caution">
    <text evidence="1">The sequence shown here is derived from an EMBL/GenBank/DDBJ whole genome shotgun (WGS) entry which is preliminary data.</text>
</comment>
<dbReference type="Proteomes" id="UP000324897">
    <property type="component" value="Unassembled WGS sequence"/>
</dbReference>
<keyword evidence="2" id="KW-1185">Reference proteome</keyword>
<accession>A0A5J9T5C9</accession>
<proteinExistence type="predicted"/>
<gene>
    <name evidence="1" type="ORF">EJB05_49398</name>
</gene>
<reference evidence="1 2" key="1">
    <citation type="journal article" date="2019" name="Sci. Rep.">
        <title>A high-quality genome of Eragrostis curvula grass provides insights into Poaceae evolution and supports new strategies to enhance forage quality.</title>
        <authorList>
            <person name="Carballo J."/>
            <person name="Santos B.A.C.M."/>
            <person name="Zappacosta D."/>
            <person name="Garbus I."/>
            <person name="Selva J.P."/>
            <person name="Gallo C.A."/>
            <person name="Diaz A."/>
            <person name="Albertini E."/>
            <person name="Caccamo M."/>
            <person name="Echenique V."/>
        </authorList>
    </citation>
    <scope>NUCLEOTIDE SEQUENCE [LARGE SCALE GENOMIC DNA]</scope>
    <source>
        <strain evidence="2">cv. Victoria</strain>
        <tissue evidence="1">Leaf</tissue>
    </source>
</reference>
<evidence type="ECO:0000313" key="1">
    <source>
        <dbReference type="EMBL" id="TVU06198.1"/>
    </source>
</evidence>
<dbReference type="Gramene" id="TVU06198">
    <property type="protein sequence ID" value="TVU06198"/>
    <property type="gene ID" value="EJB05_49398"/>
</dbReference>
<evidence type="ECO:0000313" key="2">
    <source>
        <dbReference type="Proteomes" id="UP000324897"/>
    </source>
</evidence>
<organism evidence="1 2">
    <name type="scientific">Eragrostis curvula</name>
    <name type="common">weeping love grass</name>
    <dbReference type="NCBI Taxonomy" id="38414"/>
    <lineage>
        <taxon>Eukaryota</taxon>
        <taxon>Viridiplantae</taxon>
        <taxon>Streptophyta</taxon>
        <taxon>Embryophyta</taxon>
        <taxon>Tracheophyta</taxon>
        <taxon>Spermatophyta</taxon>
        <taxon>Magnoliopsida</taxon>
        <taxon>Liliopsida</taxon>
        <taxon>Poales</taxon>
        <taxon>Poaceae</taxon>
        <taxon>PACMAD clade</taxon>
        <taxon>Chloridoideae</taxon>
        <taxon>Eragrostideae</taxon>
        <taxon>Eragrostidinae</taxon>
        <taxon>Eragrostis</taxon>
    </lineage>
</organism>
<name>A0A5J9T5C9_9POAL</name>